<keyword evidence="2" id="KW-1185">Reference proteome</keyword>
<accession>A0A1X7AH87</accession>
<dbReference type="InterPro" id="IPR036520">
    <property type="entry name" value="UPF0759_sf"/>
</dbReference>
<dbReference type="PANTHER" id="PTHR30348:SF9">
    <property type="entry name" value="UPF0759 PROTEIN YECE"/>
    <property type="match status" value="1"/>
</dbReference>
<evidence type="ECO:0000313" key="2">
    <source>
        <dbReference type="Proteomes" id="UP000196573"/>
    </source>
</evidence>
<dbReference type="SUPFAM" id="SSF117396">
    <property type="entry name" value="TM1631-like"/>
    <property type="match status" value="1"/>
</dbReference>
<gene>
    <name evidence="1" type="ORF">EHSB41UT_01210</name>
</gene>
<dbReference type="OrthoDB" id="9780310at2"/>
<dbReference type="AlphaFoldDB" id="A0A1X7AH87"/>
<evidence type="ECO:0008006" key="3">
    <source>
        <dbReference type="Google" id="ProtNLM"/>
    </source>
</evidence>
<protein>
    <recommendedName>
        <fullName evidence="3">DUF72 domain-containing protein</fullName>
    </recommendedName>
</protein>
<dbReference type="RefSeq" id="WP_087107874.1">
    <property type="nucleotide sequence ID" value="NZ_CBCSCN010000001.1"/>
</dbReference>
<dbReference type="Proteomes" id="UP000196573">
    <property type="component" value="Unassembled WGS sequence"/>
</dbReference>
<sequence>MISLGLAQWSTPQWRGQLFSNDDEGRRTLHQYSSVFHCVEGNTTFYALPKPETVSKWAEEAGKGFEFCFKLPRDVTHTGTLDPHHEELKIFFERLAPLEPYFGPFMLQLPANMGADSLYELETFLDCLPHQYSYSLEVRHPVFFEKGEAERQLNRMLAAREINRTCMDTRALFSVPPSNEAIIDAQKKKPHLPVHAVATADRPMIRFIGCMEVETNTEYWQPWLEKISQWLQEGRRPIVFIHTPDNLEAPLQAKAFYEQLQQHCSLPDLPPFPGENNLQEDLF</sequence>
<dbReference type="EMBL" id="FWPT01000002">
    <property type="protein sequence ID" value="SMA40603.1"/>
    <property type="molecule type" value="Genomic_DNA"/>
</dbReference>
<dbReference type="Pfam" id="PF01904">
    <property type="entry name" value="DUF72"/>
    <property type="match status" value="1"/>
</dbReference>
<evidence type="ECO:0000313" key="1">
    <source>
        <dbReference type="EMBL" id="SMA40603.1"/>
    </source>
</evidence>
<dbReference type="PANTHER" id="PTHR30348">
    <property type="entry name" value="UNCHARACTERIZED PROTEIN YECE"/>
    <property type="match status" value="1"/>
</dbReference>
<dbReference type="InterPro" id="IPR002763">
    <property type="entry name" value="DUF72"/>
</dbReference>
<proteinExistence type="predicted"/>
<reference evidence="1 2" key="1">
    <citation type="submission" date="2017-03" db="EMBL/GenBank/DDBJ databases">
        <authorList>
            <person name="Afonso C.L."/>
            <person name="Miller P.J."/>
            <person name="Scott M.A."/>
            <person name="Spackman E."/>
            <person name="Goraichik I."/>
            <person name="Dimitrov K.M."/>
            <person name="Suarez D.L."/>
            <person name="Swayne D.E."/>
        </authorList>
    </citation>
    <scope>NUCLEOTIDE SEQUENCE [LARGE SCALE GENOMIC DNA]</scope>
    <source>
        <strain evidence="1">SB41UT1</strain>
    </source>
</reference>
<organism evidence="1 2">
    <name type="scientific">Parendozoicomonas haliclonae</name>
    <dbReference type="NCBI Taxonomy" id="1960125"/>
    <lineage>
        <taxon>Bacteria</taxon>
        <taxon>Pseudomonadati</taxon>
        <taxon>Pseudomonadota</taxon>
        <taxon>Gammaproteobacteria</taxon>
        <taxon>Oceanospirillales</taxon>
        <taxon>Endozoicomonadaceae</taxon>
        <taxon>Parendozoicomonas</taxon>
    </lineage>
</organism>
<dbReference type="Gene3D" id="3.20.20.410">
    <property type="entry name" value="Protein of unknown function UPF0759"/>
    <property type="match status" value="1"/>
</dbReference>
<name>A0A1X7AH87_9GAMM</name>